<name>B7GC75_PHATC</name>
<sequence>MARTAKGPSGSCRWMCTLAVALCMYLSWTWAMNLRVIDAMGSFYAHTSSGDERYQQTRNETTPPLTSSRYIHKHRLPQMDVSDKLLAATENFVDRGAASQNDNEQDVLERTTTEDEDVHLVFSTGCSVFQDWQSYGFFFQAWYSGHKGHVTRVASGCEGRDAEQILLNHDRLIVRGMSDRFHLHLTPDYSKTSIPGVNYKFFNKPMGLRHWMEQGLGFSLDQSDTTKASNLGDAVFVILDPDQFVTRPFRREYRRDAELWVTMPLEATVKVERGKPVAQLYGFGARWIDKINATFVLNSTTVTSGLKSWTRDDVAHHYAAGPPYMAVGSDMYEIVRTWAEMAVPVYQLTENHLSEMFAYSVAAAHLKLPHQLARSFMLSDISTGEGEAWAWVDEQSAAQVPKSRHAEFLSCKHELFALPPTDDIFATMYNSSVTLDGNHHDLNPQDAQRMAYMLCQMLPRMNAMARYYKNQECPIGTANLNATFFFKQHKQS</sequence>
<proteinExistence type="predicted"/>
<dbReference type="InParanoid" id="B7GC75"/>
<dbReference type="PANTHER" id="PTHR31485">
    <property type="entry name" value="PEPTIDYL SERINE ALPHA-GALACTOSYLTRANSFERASE"/>
    <property type="match status" value="1"/>
</dbReference>
<dbReference type="OMA" id="CANVNED"/>
<dbReference type="RefSeq" id="XP_002184753.1">
    <property type="nucleotide sequence ID" value="XM_002184717.1"/>
</dbReference>
<evidence type="ECO:0000313" key="3">
    <source>
        <dbReference type="Proteomes" id="UP000000759"/>
    </source>
</evidence>
<keyword evidence="1" id="KW-0472">Membrane</keyword>
<dbReference type="PANTHER" id="PTHR31485:SF7">
    <property type="entry name" value="PEPTIDYL SERINE ALPHA-GALACTOSYLTRANSFERASE"/>
    <property type="match status" value="1"/>
</dbReference>
<gene>
    <name evidence="2" type="ORF">PHATRDRAFT_49889</name>
</gene>
<dbReference type="AlphaFoldDB" id="B7GC75"/>
<dbReference type="Proteomes" id="UP000000759">
    <property type="component" value="Chromosome 25"/>
</dbReference>
<feature type="transmembrane region" description="Helical" evidence="1">
    <location>
        <begin position="12"/>
        <end position="31"/>
    </location>
</feature>
<organism evidence="2 3">
    <name type="scientific">Phaeodactylum tricornutum (strain CCAP 1055/1)</name>
    <dbReference type="NCBI Taxonomy" id="556484"/>
    <lineage>
        <taxon>Eukaryota</taxon>
        <taxon>Sar</taxon>
        <taxon>Stramenopiles</taxon>
        <taxon>Ochrophyta</taxon>
        <taxon>Bacillariophyta</taxon>
        <taxon>Bacillariophyceae</taxon>
        <taxon>Bacillariophycidae</taxon>
        <taxon>Naviculales</taxon>
        <taxon>Phaeodactylaceae</taxon>
        <taxon>Phaeodactylum</taxon>
    </lineage>
</organism>
<protein>
    <submittedName>
        <fullName evidence="2">Uncharacterized protein</fullName>
    </submittedName>
</protein>
<keyword evidence="1" id="KW-1133">Transmembrane helix</keyword>
<keyword evidence="3" id="KW-1185">Reference proteome</keyword>
<accession>B7GC75</accession>
<dbReference type="eggNOG" id="ENOG502RRC7">
    <property type="taxonomic scope" value="Eukaryota"/>
</dbReference>
<dbReference type="GeneID" id="7198599"/>
<dbReference type="OrthoDB" id="2015991at2759"/>
<dbReference type="InterPro" id="IPR044845">
    <property type="entry name" value="HPAT/SRGT1-like"/>
</dbReference>
<reference evidence="3" key="2">
    <citation type="submission" date="2008-08" db="EMBL/GenBank/DDBJ databases">
        <authorList>
            <consortium name="Diatom Consortium"/>
            <person name="Grigoriev I."/>
            <person name="Grimwood J."/>
            <person name="Kuo A."/>
            <person name="Otillar R.P."/>
            <person name="Salamov A."/>
            <person name="Detter J.C."/>
            <person name="Lindquist E."/>
            <person name="Shapiro H."/>
            <person name="Lucas S."/>
            <person name="Glavina del Rio T."/>
            <person name="Pitluck S."/>
            <person name="Rokhsar D."/>
            <person name="Bowler C."/>
        </authorList>
    </citation>
    <scope>GENOME REANNOTATION</scope>
    <source>
        <strain evidence="3">CCAP 1055/1</strain>
    </source>
</reference>
<dbReference type="GO" id="GO:0016757">
    <property type="term" value="F:glycosyltransferase activity"/>
    <property type="evidence" value="ECO:0007669"/>
    <property type="project" value="InterPro"/>
</dbReference>
<evidence type="ECO:0000313" key="2">
    <source>
        <dbReference type="EMBL" id="EEC43812.1"/>
    </source>
</evidence>
<reference evidence="2 3" key="1">
    <citation type="journal article" date="2008" name="Nature">
        <title>The Phaeodactylum genome reveals the evolutionary history of diatom genomes.</title>
        <authorList>
            <person name="Bowler C."/>
            <person name="Allen A.E."/>
            <person name="Badger J.H."/>
            <person name="Grimwood J."/>
            <person name="Jabbari K."/>
            <person name="Kuo A."/>
            <person name="Maheswari U."/>
            <person name="Martens C."/>
            <person name="Maumus F."/>
            <person name="Otillar R.P."/>
            <person name="Rayko E."/>
            <person name="Salamov A."/>
            <person name="Vandepoele K."/>
            <person name="Beszteri B."/>
            <person name="Gruber A."/>
            <person name="Heijde M."/>
            <person name="Katinka M."/>
            <person name="Mock T."/>
            <person name="Valentin K."/>
            <person name="Verret F."/>
            <person name="Berges J.A."/>
            <person name="Brownlee C."/>
            <person name="Cadoret J.P."/>
            <person name="Chiovitti A."/>
            <person name="Choi C.J."/>
            <person name="Coesel S."/>
            <person name="De Martino A."/>
            <person name="Detter J.C."/>
            <person name="Durkin C."/>
            <person name="Falciatore A."/>
            <person name="Fournet J."/>
            <person name="Haruta M."/>
            <person name="Huysman M.J."/>
            <person name="Jenkins B.D."/>
            <person name="Jiroutova K."/>
            <person name="Jorgensen R.E."/>
            <person name="Joubert Y."/>
            <person name="Kaplan A."/>
            <person name="Kroger N."/>
            <person name="Kroth P.G."/>
            <person name="La Roche J."/>
            <person name="Lindquist E."/>
            <person name="Lommer M."/>
            <person name="Martin-Jezequel V."/>
            <person name="Lopez P.J."/>
            <person name="Lucas S."/>
            <person name="Mangogna M."/>
            <person name="McGinnis K."/>
            <person name="Medlin L.K."/>
            <person name="Montsant A."/>
            <person name="Oudot-Le Secq M.P."/>
            <person name="Napoli C."/>
            <person name="Obornik M."/>
            <person name="Parker M.S."/>
            <person name="Petit J.L."/>
            <person name="Porcel B.M."/>
            <person name="Poulsen N."/>
            <person name="Robison M."/>
            <person name="Rychlewski L."/>
            <person name="Rynearson T.A."/>
            <person name="Schmutz J."/>
            <person name="Shapiro H."/>
            <person name="Siaut M."/>
            <person name="Stanley M."/>
            <person name="Sussman M.R."/>
            <person name="Taylor A.R."/>
            <person name="Vardi A."/>
            <person name="von Dassow P."/>
            <person name="Vyverman W."/>
            <person name="Willis A."/>
            <person name="Wyrwicz L.S."/>
            <person name="Rokhsar D.S."/>
            <person name="Weissenbach J."/>
            <person name="Armbrust E.V."/>
            <person name="Green B.R."/>
            <person name="Van de Peer Y."/>
            <person name="Grigoriev I.V."/>
        </authorList>
    </citation>
    <scope>NUCLEOTIDE SEQUENCE [LARGE SCALE GENOMIC DNA]</scope>
    <source>
        <strain evidence="2 3">CCAP 1055/1</strain>
    </source>
</reference>
<dbReference type="EMBL" id="CM000627">
    <property type="protein sequence ID" value="EEC43812.1"/>
    <property type="molecule type" value="Genomic_DNA"/>
</dbReference>
<dbReference type="KEGG" id="pti:PHATRDRAFT_49889"/>
<dbReference type="PaxDb" id="2850-Phatr49889"/>
<evidence type="ECO:0000256" key="1">
    <source>
        <dbReference type="SAM" id="Phobius"/>
    </source>
</evidence>
<dbReference type="HOGENOM" id="CLU_041228_0_0_1"/>
<keyword evidence="1" id="KW-0812">Transmembrane</keyword>